<proteinExistence type="predicted"/>
<gene>
    <name evidence="2" type="ORF">Ae201684_009219</name>
</gene>
<dbReference type="EMBL" id="VJMJ01000118">
    <property type="protein sequence ID" value="KAF0734047.1"/>
    <property type="molecule type" value="Genomic_DNA"/>
</dbReference>
<evidence type="ECO:0000256" key="1">
    <source>
        <dbReference type="SAM" id="MobiDB-lite"/>
    </source>
</evidence>
<evidence type="ECO:0000313" key="3">
    <source>
        <dbReference type="Proteomes" id="UP000481153"/>
    </source>
</evidence>
<dbReference type="OrthoDB" id="70000at2759"/>
<sequence length="131" mass="14740">MPRPDETEVVIRAAIKQDIHRRVMEKMQANPIQHPIGLREDLIAIACGILDKCIQAHSLDTVDTRLQLQFVRRMLVKELELEKVSAQLRDPTSIRPSAPSSEPAKFRLSQQLKPPLPRAARGMVCKASKAT</sequence>
<dbReference type="AlphaFoldDB" id="A0A6G0X2B4"/>
<organism evidence="2 3">
    <name type="scientific">Aphanomyces euteiches</name>
    <dbReference type="NCBI Taxonomy" id="100861"/>
    <lineage>
        <taxon>Eukaryota</taxon>
        <taxon>Sar</taxon>
        <taxon>Stramenopiles</taxon>
        <taxon>Oomycota</taxon>
        <taxon>Saprolegniomycetes</taxon>
        <taxon>Saprolegniales</taxon>
        <taxon>Verrucalvaceae</taxon>
        <taxon>Aphanomyces</taxon>
    </lineage>
</organism>
<comment type="caution">
    <text evidence="2">The sequence shown here is derived from an EMBL/GenBank/DDBJ whole genome shotgun (WGS) entry which is preliminary data.</text>
</comment>
<reference evidence="2 3" key="1">
    <citation type="submission" date="2019-07" db="EMBL/GenBank/DDBJ databases">
        <title>Genomics analysis of Aphanomyces spp. identifies a new class of oomycete effector associated with host adaptation.</title>
        <authorList>
            <person name="Gaulin E."/>
        </authorList>
    </citation>
    <scope>NUCLEOTIDE SEQUENCE [LARGE SCALE GENOMIC DNA]</scope>
    <source>
        <strain evidence="2 3">ATCC 201684</strain>
    </source>
</reference>
<feature type="region of interest" description="Disordered" evidence="1">
    <location>
        <begin position="87"/>
        <end position="131"/>
    </location>
</feature>
<protein>
    <submittedName>
        <fullName evidence="2">Uncharacterized protein</fullName>
    </submittedName>
</protein>
<dbReference type="VEuPathDB" id="FungiDB:AeMF1_009573"/>
<keyword evidence="3" id="KW-1185">Reference proteome</keyword>
<name>A0A6G0X2B4_9STRA</name>
<accession>A0A6G0X2B4</accession>
<dbReference type="Proteomes" id="UP000481153">
    <property type="component" value="Unassembled WGS sequence"/>
</dbReference>
<evidence type="ECO:0000313" key="2">
    <source>
        <dbReference type="EMBL" id="KAF0734047.1"/>
    </source>
</evidence>